<gene>
    <name evidence="9" type="ORF">BJY01DRAFT_253735</name>
</gene>
<dbReference type="PANTHER" id="PTHR33048:SF93">
    <property type="entry name" value="INTEGRAL MEMBRANE PROTEIN"/>
    <property type="match status" value="1"/>
</dbReference>
<sequence>MGYYGGQGPMVNGTLWMLVIVISLFVALRLYTRHQILNAVGIDDILCCIALIFQILYTIFVSIATRYGLGRLAADIGNMEVYFEAVKYEIFSQFAGIMLIGVGKLAVGTFLLRIIRNKVQIAFIHVCLVITVIITLFASITVVVQCSPVERTWNPTVEGTCWLDFSNIGYTVGSWFVAMDFAFAILPWFVVWDLNMKHKEKITVACGLSLGVFAGICGIIRTQALSGLNANEYIYDTVPMLIWSATESCATVMCSTIPVLRPLYTRVRYGSKGGGSSSGGASGNSSYKLPMYGGRGRRAYGKNKFHDDSELGGTTFDDSAYHSQKTVISHTHTVNEKNKSNLSRPRPNGSDEDILRGAAGIERTDEIEVTYEPFPRKA</sequence>
<keyword evidence="2 7" id="KW-0812">Transmembrane</keyword>
<feature type="transmembrane region" description="Helical" evidence="7">
    <location>
        <begin position="90"/>
        <end position="115"/>
    </location>
</feature>
<dbReference type="Proteomes" id="UP001610446">
    <property type="component" value="Unassembled WGS sequence"/>
</dbReference>
<evidence type="ECO:0000256" key="3">
    <source>
        <dbReference type="ARBA" id="ARBA00022989"/>
    </source>
</evidence>
<feature type="transmembrane region" description="Helical" evidence="7">
    <location>
        <begin position="202"/>
        <end position="221"/>
    </location>
</feature>
<feature type="transmembrane region" description="Helical" evidence="7">
    <location>
        <begin position="172"/>
        <end position="190"/>
    </location>
</feature>
<feature type="domain" description="Rhodopsin" evidence="8">
    <location>
        <begin position="28"/>
        <end position="265"/>
    </location>
</feature>
<keyword evidence="4 7" id="KW-0472">Membrane</keyword>
<dbReference type="InterPro" id="IPR049326">
    <property type="entry name" value="Rhodopsin_dom_fungi"/>
</dbReference>
<comment type="subcellular location">
    <subcellularLocation>
        <location evidence="1">Membrane</location>
        <topology evidence="1">Multi-pass membrane protein</topology>
    </subcellularLocation>
</comment>
<evidence type="ECO:0000256" key="2">
    <source>
        <dbReference type="ARBA" id="ARBA00022692"/>
    </source>
</evidence>
<evidence type="ECO:0000256" key="4">
    <source>
        <dbReference type="ARBA" id="ARBA00023136"/>
    </source>
</evidence>
<accession>A0ABR4IYF6</accession>
<evidence type="ECO:0000259" key="8">
    <source>
        <dbReference type="Pfam" id="PF20684"/>
    </source>
</evidence>
<feature type="transmembrane region" description="Helical" evidence="7">
    <location>
        <begin position="44"/>
        <end position="70"/>
    </location>
</feature>
<keyword evidence="10" id="KW-1185">Reference proteome</keyword>
<reference evidence="9 10" key="1">
    <citation type="submission" date="2024-07" db="EMBL/GenBank/DDBJ databases">
        <title>Section-level genome sequencing and comparative genomics of Aspergillus sections Usti and Cavernicolus.</title>
        <authorList>
            <consortium name="Lawrence Berkeley National Laboratory"/>
            <person name="Nybo J.L."/>
            <person name="Vesth T.C."/>
            <person name="Theobald S."/>
            <person name="Frisvad J.C."/>
            <person name="Larsen T.O."/>
            <person name="Kjaerboelling I."/>
            <person name="Rothschild-Mancinelli K."/>
            <person name="Lyhne E.K."/>
            <person name="Kogle M.E."/>
            <person name="Barry K."/>
            <person name="Clum A."/>
            <person name="Na H."/>
            <person name="Ledsgaard L."/>
            <person name="Lin J."/>
            <person name="Lipzen A."/>
            <person name="Kuo A."/>
            <person name="Riley R."/>
            <person name="Mondo S."/>
            <person name="Labutti K."/>
            <person name="Haridas S."/>
            <person name="Pangalinan J."/>
            <person name="Salamov A.A."/>
            <person name="Simmons B.A."/>
            <person name="Magnuson J.K."/>
            <person name="Chen J."/>
            <person name="Drula E."/>
            <person name="Henrissat B."/>
            <person name="Wiebenga A."/>
            <person name="Lubbers R.J."/>
            <person name="Gomes A.C."/>
            <person name="Makela M.R."/>
            <person name="Stajich J."/>
            <person name="Grigoriev I.V."/>
            <person name="Mortensen U.H."/>
            <person name="De Vries R.P."/>
            <person name="Baker S.E."/>
            <person name="Andersen M.R."/>
        </authorList>
    </citation>
    <scope>NUCLEOTIDE SEQUENCE [LARGE SCALE GENOMIC DNA]</scope>
    <source>
        <strain evidence="9 10">CBS 123904</strain>
    </source>
</reference>
<evidence type="ECO:0000256" key="6">
    <source>
        <dbReference type="SAM" id="MobiDB-lite"/>
    </source>
</evidence>
<dbReference type="EMBL" id="JBFXLU010000255">
    <property type="protein sequence ID" value="KAL2832760.1"/>
    <property type="molecule type" value="Genomic_DNA"/>
</dbReference>
<comment type="similarity">
    <text evidence="5">Belongs to the SAT4 family.</text>
</comment>
<comment type="caution">
    <text evidence="9">The sequence shown here is derived from an EMBL/GenBank/DDBJ whole genome shotgun (WGS) entry which is preliminary data.</text>
</comment>
<evidence type="ECO:0000256" key="1">
    <source>
        <dbReference type="ARBA" id="ARBA00004141"/>
    </source>
</evidence>
<feature type="transmembrane region" description="Helical" evidence="7">
    <location>
        <begin position="241"/>
        <end position="260"/>
    </location>
</feature>
<keyword evidence="3 7" id="KW-1133">Transmembrane helix</keyword>
<feature type="region of interest" description="Disordered" evidence="6">
    <location>
        <begin position="329"/>
        <end position="378"/>
    </location>
</feature>
<organism evidence="9 10">
    <name type="scientific">Aspergillus pseudoustus</name>
    <dbReference type="NCBI Taxonomy" id="1810923"/>
    <lineage>
        <taxon>Eukaryota</taxon>
        <taxon>Fungi</taxon>
        <taxon>Dikarya</taxon>
        <taxon>Ascomycota</taxon>
        <taxon>Pezizomycotina</taxon>
        <taxon>Eurotiomycetes</taxon>
        <taxon>Eurotiomycetidae</taxon>
        <taxon>Eurotiales</taxon>
        <taxon>Aspergillaceae</taxon>
        <taxon>Aspergillus</taxon>
        <taxon>Aspergillus subgen. Nidulantes</taxon>
    </lineage>
</organism>
<evidence type="ECO:0000256" key="5">
    <source>
        <dbReference type="ARBA" id="ARBA00038359"/>
    </source>
</evidence>
<protein>
    <recommendedName>
        <fullName evidence="8">Rhodopsin domain-containing protein</fullName>
    </recommendedName>
</protein>
<dbReference type="InterPro" id="IPR052337">
    <property type="entry name" value="SAT4-like"/>
</dbReference>
<name>A0ABR4IYF6_9EURO</name>
<evidence type="ECO:0000313" key="10">
    <source>
        <dbReference type="Proteomes" id="UP001610446"/>
    </source>
</evidence>
<proteinExistence type="inferred from homology"/>
<feature type="transmembrane region" description="Helical" evidence="7">
    <location>
        <begin position="15"/>
        <end position="32"/>
    </location>
</feature>
<dbReference type="Pfam" id="PF20684">
    <property type="entry name" value="Fung_rhodopsin"/>
    <property type="match status" value="1"/>
</dbReference>
<evidence type="ECO:0000256" key="7">
    <source>
        <dbReference type="SAM" id="Phobius"/>
    </source>
</evidence>
<evidence type="ECO:0000313" key="9">
    <source>
        <dbReference type="EMBL" id="KAL2832760.1"/>
    </source>
</evidence>
<dbReference type="PANTHER" id="PTHR33048">
    <property type="entry name" value="PTH11-LIKE INTEGRAL MEMBRANE PROTEIN (AFU_ORTHOLOGUE AFUA_5G11245)"/>
    <property type="match status" value="1"/>
</dbReference>
<feature type="transmembrane region" description="Helical" evidence="7">
    <location>
        <begin position="122"/>
        <end position="144"/>
    </location>
</feature>